<protein>
    <submittedName>
        <fullName evidence="1">Uncharacterized protein</fullName>
    </submittedName>
</protein>
<gene>
    <name evidence="1" type="ORF">A2954_00195</name>
</gene>
<dbReference type="Pfam" id="PF13177">
    <property type="entry name" value="DNA_pol3_delta2"/>
    <property type="match status" value="1"/>
</dbReference>
<dbReference type="InterPro" id="IPR027417">
    <property type="entry name" value="P-loop_NTPase"/>
</dbReference>
<dbReference type="STRING" id="1802056.A2954_00195"/>
<proteinExistence type="predicted"/>
<name>A0A1F7IB36_9BACT</name>
<dbReference type="Gene3D" id="3.40.50.300">
    <property type="entry name" value="P-loop containing nucleotide triphosphate hydrolases"/>
    <property type="match status" value="1"/>
</dbReference>
<comment type="caution">
    <text evidence="1">The sequence shown here is derived from an EMBL/GenBank/DDBJ whole genome shotgun (WGS) entry which is preliminary data.</text>
</comment>
<dbReference type="Proteomes" id="UP000177698">
    <property type="component" value="Unassembled WGS sequence"/>
</dbReference>
<reference evidence="1 2" key="1">
    <citation type="journal article" date="2016" name="Nat. Commun.">
        <title>Thousands of microbial genomes shed light on interconnected biogeochemical processes in an aquifer system.</title>
        <authorList>
            <person name="Anantharaman K."/>
            <person name="Brown C.T."/>
            <person name="Hug L.A."/>
            <person name="Sharon I."/>
            <person name="Castelle C.J."/>
            <person name="Probst A.J."/>
            <person name="Thomas B.C."/>
            <person name="Singh A."/>
            <person name="Wilkins M.J."/>
            <person name="Karaoz U."/>
            <person name="Brodie E.L."/>
            <person name="Williams K.H."/>
            <person name="Hubbard S.S."/>
            <person name="Banfield J.F."/>
        </authorList>
    </citation>
    <scope>NUCLEOTIDE SEQUENCE [LARGE SCALE GENOMIC DNA]</scope>
</reference>
<dbReference type="AlphaFoldDB" id="A0A1F7IB36"/>
<dbReference type="SUPFAM" id="SSF52540">
    <property type="entry name" value="P-loop containing nucleoside triphosphate hydrolases"/>
    <property type="match status" value="1"/>
</dbReference>
<sequence length="219" mass="25741">MIPLILIAKKDEEIKSFLKNYIVNNNFTRDRIFEIYPLKNEILISQIREIRKELMISSSLQRLFIIYNFDKATMEAQNAFLKSLEEGASKNQFLLTVENQHLLQQTIRSRSNLLNLRKPEYNPKNNDKDILFLKKLAGSTNFSFLSDPTLERVSREEAINFINTLILYYRSKLIQNPKYAAVLKRALSLKSLLESNNLNPQLCVDNLLIFIFKTFRMKE</sequence>
<evidence type="ECO:0000313" key="1">
    <source>
        <dbReference type="EMBL" id="OGK40586.1"/>
    </source>
</evidence>
<organism evidence="1 2">
    <name type="scientific">Candidatus Roizmanbacteria bacterium RIFCSPLOWO2_01_FULL_37_12</name>
    <dbReference type="NCBI Taxonomy" id="1802056"/>
    <lineage>
        <taxon>Bacteria</taxon>
        <taxon>Candidatus Roizmaniibacteriota</taxon>
    </lineage>
</organism>
<accession>A0A1F7IB36</accession>
<evidence type="ECO:0000313" key="2">
    <source>
        <dbReference type="Proteomes" id="UP000177698"/>
    </source>
</evidence>
<dbReference type="EMBL" id="MGAG01000023">
    <property type="protein sequence ID" value="OGK40586.1"/>
    <property type="molecule type" value="Genomic_DNA"/>
</dbReference>